<keyword evidence="6" id="KW-1185">Reference proteome</keyword>
<dbReference type="SUPFAM" id="SSF53955">
    <property type="entry name" value="Lysozyme-like"/>
    <property type="match status" value="1"/>
</dbReference>
<dbReference type="CDD" id="cd13401">
    <property type="entry name" value="Slt70-like"/>
    <property type="match status" value="1"/>
</dbReference>
<reference evidence="6" key="1">
    <citation type="submission" date="2018-08" db="EMBL/GenBank/DDBJ databases">
        <authorList>
            <person name="Im W.T."/>
        </authorList>
    </citation>
    <scope>NUCLEOTIDE SEQUENCE [LARGE SCALE GENOMIC DNA]</scope>
    <source>
        <strain evidence="6">LA-28</strain>
    </source>
</reference>
<dbReference type="Gene3D" id="1.10.530.10">
    <property type="match status" value="1"/>
</dbReference>
<dbReference type="RefSeq" id="WP_116622481.1">
    <property type="nucleotide sequence ID" value="NZ_QURN01000002.1"/>
</dbReference>
<dbReference type="PANTHER" id="PTHR37423">
    <property type="entry name" value="SOLUBLE LYTIC MUREIN TRANSGLYCOSYLASE-RELATED"/>
    <property type="match status" value="1"/>
</dbReference>
<dbReference type="InterPro" id="IPR008258">
    <property type="entry name" value="Transglycosylase_SLT_dom_1"/>
</dbReference>
<dbReference type="GO" id="GO:0042597">
    <property type="term" value="C:periplasmic space"/>
    <property type="evidence" value="ECO:0007669"/>
    <property type="project" value="InterPro"/>
</dbReference>
<dbReference type="PANTHER" id="PTHR37423:SF2">
    <property type="entry name" value="MEMBRANE-BOUND LYTIC MUREIN TRANSGLYCOSYLASE C"/>
    <property type="match status" value="1"/>
</dbReference>
<dbReference type="Gene3D" id="1.25.20.10">
    <property type="entry name" value="Bacterial muramidases"/>
    <property type="match status" value="1"/>
</dbReference>
<dbReference type="SUPFAM" id="SSF48435">
    <property type="entry name" value="Bacterial muramidases"/>
    <property type="match status" value="1"/>
</dbReference>
<evidence type="ECO:0000313" key="5">
    <source>
        <dbReference type="EMBL" id="RFC69148.1"/>
    </source>
</evidence>
<proteinExistence type="inferred from homology"/>
<feature type="domain" description="Transglycosylase SLT" evidence="4">
    <location>
        <begin position="534"/>
        <end position="633"/>
    </location>
</feature>
<protein>
    <submittedName>
        <fullName evidence="5">Lytic transglycosylase domain-containing protein</fullName>
    </submittedName>
</protein>
<dbReference type="EMBL" id="QURN01000002">
    <property type="protein sequence ID" value="RFC69148.1"/>
    <property type="molecule type" value="Genomic_DNA"/>
</dbReference>
<evidence type="ECO:0000256" key="1">
    <source>
        <dbReference type="ARBA" id="ARBA00007734"/>
    </source>
</evidence>
<comment type="similarity">
    <text evidence="2">Belongs to the virb1 family.</text>
</comment>
<gene>
    <name evidence="5" type="ORF">DY251_03420</name>
</gene>
<organism evidence="5 6">
    <name type="scientific">Mesorhizobium denitrificans</name>
    <dbReference type="NCBI Taxonomy" id="2294114"/>
    <lineage>
        <taxon>Bacteria</taxon>
        <taxon>Pseudomonadati</taxon>
        <taxon>Pseudomonadota</taxon>
        <taxon>Alphaproteobacteria</taxon>
        <taxon>Hyphomicrobiales</taxon>
        <taxon>Phyllobacteriaceae</taxon>
        <taxon>Mesorhizobium</taxon>
    </lineage>
</organism>
<comment type="caution">
    <text evidence="5">The sequence shown here is derived from an EMBL/GenBank/DDBJ whole genome shotgun (WGS) entry which is preliminary data.</text>
</comment>
<name>A0A371XIT6_9HYPH</name>
<dbReference type="AlphaFoldDB" id="A0A371XIT6"/>
<dbReference type="InterPro" id="IPR008939">
    <property type="entry name" value="Lytic_TGlycosylase_superhlx_U"/>
</dbReference>
<sequence length="692" mass="74713">MDYRWVAGIGLVAVLGAGAITLAPGKPAEGSLPPETLDRITTAVVAPVEPKQDRLPAQISDTLDQLSNGLSALSSKQIDAAIRTRDELPSSSLDRHILSWAIALYGGSGVPSAEIAATSDQLADWPAADDLRANFERSLLAENPEPESAFKAFASRPPLSVDGAIVLARAQLARGDREAARRALSPFWRSGKMDARDELIVVREFSDILTVDDHRIRMERLLYEGDATAAARVAPLAHAEALNKAWSAVLSGSSNAQKLLDAVPGDQRSPGYSFAKIKLLRKANKLSAAADLMQKAPDDANALIDPSAWWTERRLLARNLYDAGKIKLAYTLVAEHAAQTPQDMADAEFAAGWYALRGLDDPKTAKAHFGRIAALAEGPITRARAYYWLGRATEAASDPDAKRHFEAAARYGTTFYGQLAAAQIGSPALNLSAPTPSEADRARFDKMEAVRAIDRLEAAGQKKYAYRLYLDLAKQLATPGEIALLCARAEQSGNHFVALKVAKAATQRGIEIGALSHPMGVIPDDTDIAGAGMALAYAVARQESEFNTGAVSGAGALGLLQLMPDTAQEMAKKTGLAYSQQRLTVDPAYNATLGAAMLNQQLQRFNGSYILTFAAYNAGPRRVSQWISRYGDPRGKPLDEVVDWIEKIPFSETRAYVQRVLENYEVYKMRLTGHFDIVADLTDGRSGPTVEN</sequence>
<keyword evidence="3" id="KW-0732">Signal</keyword>
<dbReference type="InterPro" id="IPR023346">
    <property type="entry name" value="Lysozyme-like_dom_sf"/>
</dbReference>
<evidence type="ECO:0000256" key="3">
    <source>
        <dbReference type="ARBA" id="ARBA00022729"/>
    </source>
</evidence>
<comment type="similarity">
    <text evidence="1">Belongs to the transglycosylase Slt family.</text>
</comment>
<evidence type="ECO:0000313" key="6">
    <source>
        <dbReference type="Proteomes" id="UP000262379"/>
    </source>
</evidence>
<evidence type="ECO:0000256" key="2">
    <source>
        <dbReference type="ARBA" id="ARBA00009387"/>
    </source>
</evidence>
<evidence type="ECO:0000259" key="4">
    <source>
        <dbReference type="Pfam" id="PF01464"/>
    </source>
</evidence>
<accession>A0A371XIT6</accession>
<dbReference type="GO" id="GO:0004553">
    <property type="term" value="F:hydrolase activity, hydrolyzing O-glycosyl compounds"/>
    <property type="evidence" value="ECO:0007669"/>
    <property type="project" value="InterPro"/>
</dbReference>
<dbReference type="Proteomes" id="UP000262379">
    <property type="component" value="Unassembled WGS sequence"/>
</dbReference>
<dbReference type="Pfam" id="PF01464">
    <property type="entry name" value="SLT"/>
    <property type="match status" value="1"/>
</dbReference>